<feature type="compositionally biased region" description="Low complexity" evidence="1">
    <location>
        <begin position="84"/>
        <end position="99"/>
    </location>
</feature>
<feature type="region of interest" description="Disordered" evidence="1">
    <location>
        <begin position="75"/>
        <end position="126"/>
    </location>
</feature>
<feature type="compositionally biased region" description="Low complexity" evidence="1">
    <location>
        <begin position="167"/>
        <end position="176"/>
    </location>
</feature>
<protein>
    <submittedName>
        <fullName evidence="2">Uncharacterized protein</fullName>
    </submittedName>
</protein>
<feature type="region of interest" description="Disordered" evidence="1">
    <location>
        <begin position="148"/>
        <end position="198"/>
    </location>
</feature>
<name>A0ABR3V714_9PEZI</name>
<evidence type="ECO:0000313" key="3">
    <source>
        <dbReference type="Proteomes" id="UP001586593"/>
    </source>
</evidence>
<organism evidence="2 3">
    <name type="scientific">Phialemonium thermophilum</name>
    <dbReference type="NCBI Taxonomy" id="223376"/>
    <lineage>
        <taxon>Eukaryota</taxon>
        <taxon>Fungi</taxon>
        <taxon>Dikarya</taxon>
        <taxon>Ascomycota</taxon>
        <taxon>Pezizomycotina</taxon>
        <taxon>Sordariomycetes</taxon>
        <taxon>Sordariomycetidae</taxon>
        <taxon>Cephalothecales</taxon>
        <taxon>Cephalothecaceae</taxon>
        <taxon>Phialemonium</taxon>
    </lineage>
</organism>
<gene>
    <name evidence="2" type="ORF">VTK73DRAFT_4659</name>
</gene>
<accession>A0ABR3V714</accession>
<keyword evidence="3" id="KW-1185">Reference proteome</keyword>
<evidence type="ECO:0000313" key="2">
    <source>
        <dbReference type="EMBL" id="KAL1837559.1"/>
    </source>
</evidence>
<feature type="region of interest" description="Disordered" evidence="1">
    <location>
        <begin position="1"/>
        <end position="30"/>
    </location>
</feature>
<sequence>MQLSADGGGNGGEGGGGGSTEAARRPLDERDVEDLVRGLYGLRGWGQSLRDIKTAAEYYGGAAYRERHFRAHRSWKSSAGWGGRHSSSSGQGHSRVGSHYLPKGGDGDGGDGGNDEETSKSGDMFESLASAAPNFLNDASSYDLSTVSGPLPYRSLLSPVDDDDDPSCQGGSSSAPSRPPPPPYSSSLDAPSPRPCREVEMSISSRFKNGFFGRLRRANKGDTTPSS</sequence>
<dbReference type="EMBL" id="JAZHXJ010002621">
    <property type="protein sequence ID" value="KAL1837559.1"/>
    <property type="molecule type" value="Genomic_DNA"/>
</dbReference>
<dbReference type="Proteomes" id="UP001586593">
    <property type="component" value="Unassembled WGS sequence"/>
</dbReference>
<feature type="compositionally biased region" description="Gly residues" evidence="1">
    <location>
        <begin position="1"/>
        <end position="19"/>
    </location>
</feature>
<evidence type="ECO:0000256" key="1">
    <source>
        <dbReference type="SAM" id="MobiDB-lite"/>
    </source>
</evidence>
<comment type="caution">
    <text evidence="2">The sequence shown here is derived from an EMBL/GenBank/DDBJ whole genome shotgun (WGS) entry which is preliminary data.</text>
</comment>
<proteinExistence type="predicted"/>
<reference evidence="2 3" key="1">
    <citation type="journal article" date="2024" name="Commun. Biol.">
        <title>Comparative genomic analysis of thermophilic fungi reveals convergent evolutionary adaptations and gene losses.</title>
        <authorList>
            <person name="Steindorff A.S."/>
            <person name="Aguilar-Pontes M.V."/>
            <person name="Robinson A.J."/>
            <person name="Andreopoulos B."/>
            <person name="LaButti K."/>
            <person name="Kuo A."/>
            <person name="Mondo S."/>
            <person name="Riley R."/>
            <person name="Otillar R."/>
            <person name="Haridas S."/>
            <person name="Lipzen A."/>
            <person name="Grimwood J."/>
            <person name="Schmutz J."/>
            <person name="Clum A."/>
            <person name="Reid I.D."/>
            <person name="Moisan M.C."/>
            <person name="Butler G."/>
            <person name="Nguyen T.T.M."/>
            <person name="Dewar K."/>
            <person name="Conant G."/>
            <person name="Drula E."/>
            <person name="Henrissat B."/>
            <person name="Hansel C."/>
            <person name="Singer S."/>
            <person name="Hutchinson M.I."/>
            <person name="de Vries R.P."/>
            <person name="Natvig D.O."/>
            <person name="Powell A.J."/>
            <person name="Tsang A."/>
            <person name="Grigoriev I.V."/>
        </authorList>
    </citation>
    <scope>NUCLEOTIDE SEQUENCE [LARGE SCALE GENOMIC DNA]</scope>
    <source>
        <strain evidence="2 3">ATCC 24622</strain>
    </source>
</reference>